<dbReference type="AlphaFoldDB" id="A0A6J8BNI4"/>
<evidence type="ECO:0008006" key="3">
    <source>
        <dbReference type="Google" id="ProtNLM"/>
    </source>
</evidence>
<dbReference type="SUPFAM" id="SSF49785">
    <property type="entry name" value="Galactose-binding domain-like"/>
    <property type="match status" value="1"/>
</dbReference>
<proteinExistence type="predicted"/>
<organism evidence="1 2">
    <name type="scientific">Mytilus coruscus</name>
    <name type="common">Sea mussel</name>
    <dbReference type="NCBI Taxonomy" id="42192"/>
    <lineage>
        <taxon>Eukaryota</taxon>
        <taxon>Metazoa</taxon>
        <taxon>Spiralia</taxon>
        <taxon>Lophotrochozoa</taxon>
        <taxon>Mollusca</taxon>
        <taxon>Bivalvia</taxon>
        <taxon>Autobranchia</taxon>
        <taxon>Pteriomorphia</taxon>
        <taxon>Mytilida</taxon>
        <taxon>Mytiloidea</taxon>
        <taxon>Mytilidae</taxon>
        <taxon>Mytilinae</taxon>
        <taxon>Mytilus</taxon>
    </lineage>
</organism>
<gene>
    <name evidence="1" type="ORF">MCOR_19528</name>
</gene>
<sequence length="172" mass="19634">MITVERLSSFSIDAVMPVKPHKCGYYQFGTWTDFYKGEISECYYQNEEVDFLNATCQQNTVGQFVRIQLDKTNYLTLCEVEIFGRQLPSEYIGGKGSYKCGASGHKIEVDFFETAFTRRIIESAYMCSVRPGCYASNYNKATKECQLHVAKKEGNPLTNMLQDPDWDVFGSL</sequence>
<name>A0A6J8BNI4_MYTCO</name>
<keyword evidence="2" id="KW-1185">Reference proteome</keyword>
<dbReference type="Proteomes" id="UP000507470">
    <property type="component" value="Unassembled WGS sequence"/>
</dbReference>
<accession>A0A6J8BNI4</accession>
<dbReference type="OrthoDB" id="8068875at2759"/>
<evidence type="ECO:0000313" key="2">
    <source>
        <dbReference type="Proteomes" id="UP000507470"/>
    </source>
</evidence>
<evidence type="ECO:0000313" key="1">
    <source>
        <dbReference type="EMBL" id="CAC5383827.1"/>
    </source>
</evidence>
<dbReference type="Gene3D" id="2.60.120.260">
    <property type="entry name" value="Galactose-binding domain-like"/>
    <property type="match status" value="1"/>
</dbReference>
<protein>
    <recommendedName>
        <fullName evidence="3">Apple domain-containing protein</fullName>
    </recommendedName>
</protein>
<dbReference type="EMBL" id="CACVKT020003448">
    <property type="protein sequence ID" value="CAC5383827.1"/>
    <property type="molecule type" value="Genomic_DNA"/>
</dbReference>
<dbReference type="InterPro" id="IPR008979">
    <property type="entry name" value="Galactose-bd-like_sf"/>
</dbReference>
<reference evidence="1 2" key="1">
    <citation type="submission" date="2020-06" db="EMBL/GenBank/DDBJ databases">
        <authorList>
            <person name="Li R."/>
            <person name="Bekaert M."/>
        </authorList>
    </citation>
    <scope>NUCLEOTIDE SEQUENCE [LARGE SCALE GENOMIC DNA]</scope>
    <source>
        <strain evidence="2">wild</strain>
    </source>
</reference>